<keyword evidence="1" id="KW-0472">Membrane</keyword>
<accession>A0A3B0YX93</accession>
<organism evidence="2">
    <name type="scientific">hydrothermal vent metagenome</name>
    <dbReference type="NCBI Taxonomy" id="652676"/>
    <lineage>
        <taxon>unclassified sequences</taxon>
        <taxon>metagenomes</taxon>
        <taxon>ecological metagenomes</taxon>
    </lineage>
</organism>
<dbReference type="AlphaFoldDB" id="A0A3B0YX93"/>
<protein>
    <submittedName>
        <fullName evidence="2">Na+/H+ antiporter NhaD type</fullName>
    </submittedName>
</protein>
<dbReference type="EMBL" id="UOFJ01000695">
    <property type="protein sequence ID" value="VAW73006.1"/>
    <property type="molecule type" value="Genomic_DNA"/>
</dbReference>
<keyword evidence="1" id="KW-1133">Transmembrane helix</keyword>
<evidence type="ECO:0000256" key="1">
    <source>
        <dbReference type="SAM" id="Phobius"/>
    </source>
</evidence>
<proteinExistence type="predicted"/>
<reference evidence="2" key="1">
    <citation type="submission" date="2018-06" db="EMBL/GenBank/DDBJ databases">
        <authorList>
            <person name="Zhirakovskaya E."/>
        </authorList>
    </citation>
    <scope>NUCLEOTIDE SEQUENCE</scope>
</reference>
<feature type="non-terminal residue" evidence="2">
    <location>
        <position position="77"/>
    </location>
</feature>
<keyword evidence="1" id="KW-0812">Transmembrane</keyword>
<sequence>MNNKRLLLIILSLFPSISMASAQAENWLDLTNHWVGFSALAIFIIAYMFVMAEEFIHLRKSKPVVLAAGIIWALIAY</sequence>
<feature type="transmembrane region" description="Helical" evidence="1">
    <location>
        <begin position="34"/>
        <end position="52"/>
    </location>
</feature>
<name>A0A3B0YX93_9ZZZZ</name>
<gene>
    <name evidence="2" type="ORF">MNBD_GAMMA10-2781</name>
</gene>
<evidence type="ECO:0000313" key="2">
    <source>
        <dbReference type="EMBL" id="VAW73006.1"/>
    </source>
</evidence>